<dbReference type="PANTHER" id="PTHR11439:SF483">
    <property type="entry name" value="PEPTIDE SYNTHASE GLIP-LIKE, PUTATIVE (AFU_ORTHOLOGUE AFUA_3G12920)-RELATED"/>
    <property type="match status" value="1"/>
</dbReference>
<reference evidence="1" key="1">
    <citation type="submission" date="2022-07" db="EMBL/GenBank/DDBJ databases">
        <title>Genome Sequence of Leucocoprinus birnbaumii.</title>
        <authorList>
            <person name="Buettner E."/>
        </authorList>
    </citation>
    <scope>NUCLEOTIDE SEQUENCE</scope>
    <source>
        <strain evidence="1">VT141</strain>
    </source>
</reference>
<evidence type="ECO:0000313" key="2">
    <source>
        <dbReference type="Proteomes" id="UP001213000"/>
    </source>
</evidence>
<name>A0AAD5VUU9_9AGAR</name>
<gene>
    <name evidence="1" type="ORF">NP233_g4340</name>
</gene>
<proteinExistence type="predicted"/>
<sequence>MPSVGGILRDSSHVGSDKNLLKVLSMRSTWEFKDLGKVKFCVGIAFTRDRETRKISLSQTTLIEKIATNFLEPPIYPTHSSMDPNVKLQCPDTTEKLSIADVKWLKALPYCSLVCSMMYIASGSRPNVAYVVSKLAQYLDCYCDAHWDTALQVAQYLYTTKDMKLWLGGENPNCLIGFSDSSYTDCPDTHRSSMGYCFSLGSEVVSWSSRKQKTVSSSTTEAEYIAAGEATRESIWLHTHLSEWKQPCNGATIMFCDNNSAITLTKDPIHQAWNKHIDVHHHFIREQVENQEIDIWRVSSEDNIADIMTKPLVGANFERLRNGLGIC</sequence>
<protein>
    <submittedName>
        <fullName evidence="1">Uncharacterized protein</fullName>
    </submittedName>
</protein>
<comment type="caution">
    <text evidence="1">The sequence shown here is derived from an EMBL/GenBank/DDBJ whole genome shotgun (WGS) entry which is preliminary data.</text>
</comment>
<dbReference type="EMBL" id="JANIEX010000233">
    <property type="protein sequence ID" value="KAJ3570525.1"/>
    <property type="molecule type" value="Genomic_DNA"/>
</dbReference>
<evidence type="ECO:0000313" key="1">
    <source>
        <dbReference type="EMBL" id="KAJ3570525.1"/>
    </source>
</evidence>
<dbReference type="PANTHER" id="PTHR11439">
    <property type="entry name" value="GAG-POL-RELATED RETROTRANSPOSON"/>
    <property type="match status" value="1"/>
</dbReference>
<dbReference type="CDD" id="cd09272">
    <property type="entry name" value="RNase_HI_RT_Ty1"/>
    <property type="match status" value="1"/>
</dbReference>
<dbReference type="AlphaFoldDB" id="A0AAD5VUU9"/>
<dbReference type="Proteomes" id="UP001213000">
    <property type="component" value="Unassembled WGS sequence"/>
</dbReference>
<keyword evidence="2" id="KW-1185">Reference proteome</keyword>
<accession>A0AAD5VUU9</accession>
<organism evidence="1 2">
    <name type="scientific">Leucocoprinus birnbaumii</name>
    <dbReference type="NCBI Taxonomy" id="56174"/>
    <lineage>
        <taxon>Eukaryota</taxon>
        <taxon>Fungi</taxon>
        <taxon>Dikarya</taxon>
        <taxon>Basidiomycota</taxon>
        <taxon>Agaricomycotina</taxon>
        <taxon>Agaricomycetes</taxon>
        <taxon>Agaricomycetidae</taxon>
        <taxon>Agaricales</taxon>
        <taxon>Agaricineae</taxon>
        <taxon>Agaricaceae</taxon>
        <taxon>Leucocoprinus</taxon>
    </lineage>
</organism>